<evidence type="ECO:0000256" key="1">
    <source>
        <dbReference type="SAM" id="MobiDB-lite"/>
    </source>
</evidence>
<proteinExistence type="predicted"/>
<sequence>MTGSPDSGPLVQGSDAVRGVDPLPVGPDGLVCSARGCRSTAAYDLRWNNPKIHPDDRRKHWLACPDHRASLTSFLTSRGFLREVEDLPEDAAGG</sequence>
<comment type="caution">
    <text evidence="2">The sequence shown here is derived from an EMBL/GenBank/DDBJ whole genome shotgun (WGS) entry which is preliminary data.</text>
</comment>
<protein>
    <recommendedName>
        <fullName evidence="4">Acetone carboxylase</fullName>
    </recommendedName>
</protein>
<name>A0ABP7DRQ1_9ACTN</name>
<reference evidence="3" key="1">
    <citation type="journal article" date="2019" name="Int. J. Syst. Evol. Microbiol.">
        <title>The Global Catalogue of Microorganisms (GCM) 10K type strain sequencing project: providing services to taxonomists for standard genome sequencing and annotation.</title>
        <authorList>
            <consortium name="The Broad Institute Genomics Platform"/>
            <consortium name="The Broad Institute Genome Sequencing Center for Infectious Disease"/>
            <person name="Wu L."/>
            <person name="Ma J."/>
        </authorList>
    </citation>
    <scope>NUCLEOTIDE SEQUENCE [LARGE SCALE GENOMIC DNA]</scope>
    <source>
        <strain evidence="3">JCM 16548</strain>
    </source>
</reference>
<gene>
    <name evidence="2" type="ORF">GCM10022204_27760</name>
</gene>
<feature type="region of interest" description="Disordered" evidence="1">
    <location>
        <begin position="1"/>
        <end position="22"/>
    </location>
</feature>
<accession>A0ABP7DRQ1</accession>
<evidence type="ECO:0000313" key="3">
    <source>
        <dbReference type="Proteomes" id="UP001500051"/>
    </source>
</evidence>
<dbReference type="RefSeq" id="WP_344812987.1">
    <property type="nucleotide sequence ID" value="NZ_BAAAYX010000013.1"/>
</dbReference>
<evidence type="ECO:0008006" key="4">
    <source>
        <dbReference type="Google" id="ProtNLM"/>
    </source>
</evidence>
<organism evidence="2 3">
    <name type="scientific">Microlunatus aurantiacus</name>
    <dbReference type="NCBI Taxonomy" id="446786"/>
    <lineage>
        <taxon>Bacteria</taxon>
        <taxon>Bacillati</taxon>
        <taxon>Actinomycetota</taxon>
        <taxon>Actinomycetes</taxon>
        <taxon>Propionibacteriales</taxon>
        <taxon>Propionibacteriaceae</taxon>
        <taxon>Microlunatus</taxon>
    </lineage>
</organism>
<keyword evidence="3" id="KW-1185">Reference proteome</keyword>
<dbReference type="Proteomes" id="UP001500051">
    <property type="component" value="Unassembled WGS sequence"/>
</dbReference>
<evidence type="ECO:0000313" key="2">
    <source>
        <dbReference type="EMBL" id="GAA3708168.1"/>
    </source>
</evidence>
<dbReference type="EMBL" id="BAAAYX010000013">
    <property type="protein sequence ID" value="GAA3708168.1"/>
    <property type="molecule type" value="Genomic_DNA"/>
</dbReference>